<name>A0A8H6F273_CANAX</name>
<evidence type="ECO:0000256" key="3">
    <source>
        <dbReference type="ARBA" id="ARBA00022729"/>
    </source>
</evidence>
<gene>
    <name evidence="11" type="ORF">FOB64_004735</name>
</gene>
<dbReference type="InterPro" id="IPR002642">
    <property type="entry name" value="LysoPLipase_cat_dom"/>
</dbReference>
<dbReference type="Gene3D" id="3.40.1090.10">
    <property type="entry name" value="Cytosolic phospholipase A2 catalytic domain"/>
    <property type="match status" value="1"/>
</dbReference>
<evidence type="ECO:0000256" key="8">
    <source>
        <dbReference type="PROSITE-ProRule" id="PRU00555"/>
    </source>
</evidence>
<keyword evidence="6 8" id="KW-0443">Lipid metabolism</keyword>
<protein>
    <recommendedName>
        <fullName evidence="2 9">Lysophospholipase</fullName>
        <ecNumber evidence="2 9">3.1.1.5</ecNumber>
    </recommendedName>
</protein>
<evidence type="ECO:0000256" key="7">
    <source>
        <dbReference type="ARBA" id="ARBA00023180"/>
    </source>
</evidence>
<evidence type="ECO:0000313" key="12">
    <source>
        <dbReference type="Proteomes" id="UP000536275"/>
    </source>
</evidence>
<dbReference type="PANTHER" id="PTHR10728">
    <property type="entry name" value="CYTOSOLIC PHOSPHOLIPASE A2"/>
    <property type="match status" value="1"/>
</dbReference>
<evidence type="ECO:0000256" key="6">
    <source>
        <dbReference type="ARBA" id="ARBA00023098"/>
    </source>
</evidence>
<dbReference type="GO" id="GO:0005576">
    <property type="term" value="C:extracellular region"/>
    <property type="evidence" value="ECO:0007669"/>
    <property type="project" value="TreeGrafter"/>
</dbReference>
<dbReference type="Pfam" id="PF01735">
    <property type="entry name" value="PLA2_B"/>
    <property type="match status" value="1"/>
</dbReference>
<comment type="catalytic activity">
    <reaction evidence="9">
        <text>a 1-acyl-sn-glycero-3-phosphocholine + H2O = sn-glycerol 3-phosphocholine + a fatty acid + H(+)</text>
        <dbReference type="Rhea" id="RHEA:15177"/>
        <dbReference type="ChEBI" id="CHEBI:15377"/>
        <dbReference type="ChEBI" id="CHEBI:15378"/>
        <dbReference type="ChEBI" id="CHEBI:16870"/>
        <dbReference type="ChEBI" id="CHEBI:28868"/>
        <dbReference type="ChEBI" id="CHEBI:58168"/>
        <dbReference type="EC" id="3.1.1.5"/>
    </reaction>
</comment>
<dbReference type="GO" id="GO:0005886">
    <property type="term" value="C:plasma membrane"/>
    <property type="evidence" value="ECO:0007669"/>
    <property type="project" value="TreeGrafter"/>
</dbReference>
<dbReference type="GO" id="GO:0005829">
    <property type="term" value="C:cytosol"/>
    <property type="evidence" value="ECO:0007669"/>
    <property type="project" value="TreeGrafter"/>
</dbReference>
<dbReference type="Proteomes" id="UP000536275">
    <property type="component" value="Unassembled WGS sequence"/>
</dbReference>
<sequence>MNLLISLLLLSISLVLGSSPSGGYAPGIVQCPINSNSNSSSSSKKQWIKQRQLKVNKSLIEFLKSANLSNFNPQNFIDAKDYQGINLGLAFSGGSYRAMLNGAGQLMALDSRSSSSPSESGSGSGSLGGILQSANYIGGLSGSSWLLGSLAMQGWPTVEEVVFENPHDVWNLTSSRQLVNQTGLWTIVFPVMFDNMNKALKAKEKAGFETSLTDAWARGLAHQLFPKGKDNYGSSETWSDIRNIDAFANHDMPFPLLSD</sequence>
<dbReference type="EC" id="3.1.1.5" evidence="2 9"/>
<evidence type="ECO:0000259" key="10">
    <source>
        <dbReference type="PROSITE" id="PS51210"/>
    </source>
</evidence>
<evidence type="ECO:0000313" key="11">
    <source>
        <dbReference type="EMBL" id="KAF6064953.1"/>
    </source>
</evidence>
<evidence type="ECO:0000256" key="1">
    <source>
        <dbReference type="ARBA" id="ARBA00008780"/>
    </source>
</evidence>
<keyword evidence="4 8" id="KW-0378">Hydrolase</keyword>
<evidence type="ECO:0000256" key="5">
    <source>
        <dbReference type="ARBA" id="ARBA00022963"/>
    </source>
</evidence>
<keyword evidence="3 9" id="KW-0732">Signal</keyword>
<evidence type="ECO:0000256" key="2">
    <source>
        <dbReference type="ARBA" id="ARBA00013274"/>
    </source>
</evidence>
<reference evidence="11 12" key="1">
    <citation type="submission" date="2020-03" db="EMBL/GenBank/DDBJ databases">
        <title>FDA dAtabase for Regulatory Grade micrObial Sequences (FDA-ARGOS): Supporting development and validation of Infectious Disease Dx tests.</title>
        <authorList>
            <person name="Campos J."/>
            <person name="Goldberg B."/>
            <person name="Tallon L."/>
            <person name="Sadzewicz L."/>
            <person name="Vavikolanu K."/>
            <person name="Mehta A."/>
            <person name="Aluvathingal J."/>
            <person name="Nadendla S."/>
            <person name="Nandy P."/>
            <person name="Geyer C."/>
            <person name="Yan Y."/>
            <person name="Sichtig H."/>
        </authorList>
    </citation>
    <scope>NUCLEOTIDE SEQUENCE [LARGE SCALE GENOMIC DNA]</scope>
    <source>
        <strain evidence="11 12">FDAARGOS_656</strain>
    </source>
</reference>
<comment type="caution">
    <text evidence="11">The sequence shown here is derived from an EMBL/GenBank/DDBJ whole genome shotgun (WGS) entry which is preliminary data.</text>
</comment>
<dbReference type="AlphaFoldDB" id="A0A8H6F273"/>
<dbReference type="EMBL" id="JABWAD010000059">
    <property type="protein sequence ID" value="KAF6064953.1"/>
    <property type="molecule type" value="Genomic_DNA"/>
</dbReference>
<dbReference type="GO" id="GO:0005783">
    <property type="term" value="C:endoplasmic reticulum"/>
    <property type="evidence" value="ECO:0007669"/>
    <property type="project" value="TreeGrafter"/>
</dbReference>
<dbReference type="GO" id="GO:0004623">
    <property type="term" value="F:phospholipase A2 activity"/>
    <property type="evidence" value="ECO:0007669"/>
    <property type="project" value="TreeGrafter"/>
</dbReference>
<dbReference type="GO" id="GO:0004622">
    <property type="term" value="F:phosphatidylcholine lysophospholipase activity"/>
    <property type="evidence" value="ECO:0007669"/>
    <property type="project" value="UniProtKB-EC"/>
</dbReference>
<evidence type="ECO:0000256" key="4">
    <source>
        <dbReference type="ARBA" id="ARBA00022801"/>
    </source>
</evidence>
<feature type="chain" id="PRO_5034769439" description="Lysophospholipase" evidence="9">
    <location>
        <begin position="18"/>
        <end position="259"/>
    </location>
</feature>
<dbReference type="PROSITE" id="PS51210">
    <property type="entry name" value="PLA2C"/>
    <property type="match status" value="1"/>
</dbReference>
<keyword evidence="7" id="KW-0325">Glycoprotein</keyword>
<dbReference type="PANTHER" id="PTHR10728:SF33">
    <property type="entry name" value="LYSOPHOSPHOLIPASE 1-RELATED"/>
    <property type="match status" value="1"/>
</dbReference>
<proteinExistence type="inferred from homology"/>
<dbReference type="SUPFAM" id="SSF52151">
    <property type="entry name" value="FabD/lysophospholipase-like"/>
    <property type="match status" value="1"/>
</dbReference>
<keyword evidence="5 8" id="KW-0442">Lipid degradation</keyword>
<comment type="similarity">
    <text evidence="1 9">Belongs to the lysophospholipase family.</text>
</comment>
<feature type="signal peptide" evidence="9">
    <location>
        <begin position="1"/>
        <end position="17"/>
    </location>
</feature>
<accession>A0A8H6F273</accession>
<evidence type="ECO:0000256" key="9">
    <source>
        <dbReference type="RuleBase" id="RU362103"/>
    </source>
</evidence>
<dbReference type="GO" id="GO:0046475">
    <property type="term" value="P:glycerophospholipid catabolic process"/>
    <property type="evidence" value="ECO:0007669"/>
    <property type="project" value="TreeGrafter"/>
</dbReference>
<organism evidence="11 12">
    <name type="scientific">Candida albicans</name>
    <name type="common">Yeast</name>
    <dbReference type="NCBI Taxonomy" id="5476"/>
    <lineage>
        <taxon>Eukaryota</taxon>
        <taxon>Fungi</taxon>
        <taxon>Dikarya</taxon>
        <taxon>Ascomycota</taxon>
        <taxon>Saccharomycotina</taxon>
        <taxon>Pichiomycetes</taxon>
        <taxon>Debaryomycetaceae</taxon>
        <taxon>Candida/Lodderomyces clade</taxon>
        <taxon>Candida</taxon>
    </lineage>
</organism>
<feature type="domain" description="PLA2c" evidence="10">
    <location>
        <begin position="30"/>
        <end position="259"/>
    </location>
</feature>
<dbReference type="InterPro" id="IPR016035">
    <property type="entry name" value="Acyl_Trfase/lysoPLipase"/>
</dbReference>